<dbReference type="Proteomes" id="UP000887565">
    <property type="component" value="Unplaced"/>
</dbReference>
<evidence type="ECO:0000313" key="2">
    <source>
        <dbReference type="WBParaSite" id="nRc.2.0.1.t18828-RA"/>
    </source>
</evidence>
<dbReference type="WBParaSite" id="nRc.2.0.1.t18828-RA">
    <property type="protein sequence ID" value="nRc.2.0.1.t18828-RA"/>
    <property type="gene ID" value="nRc.2.0.1.g18828"/>
</dbReference>
<evidence type="ECO:0000313" key="1">
    <source>
        <dbReference type="Proteomes" id="UP000887565"/>
    </source>
</evidence>
<protein>
    <submittedName>
        <fullName evidence="2">Uncharacterized protein</fullName>
    </submittedName>
</protein>
<sequence length="112" mass="12105">MVSNGANNLVQCVHCGDLVGDLPGSIAKLLKDIMCFYSKIFDFVCVCYGQSTAVISLRCSGGGWGLRWINIDERVRGMGAADNRVANGMRDGVGRQYLRYCRCLSTSGGIDS</sequence>
<organism evidence="1 2">
    <name type="scientific">Romanomermis culicivorax</name>
    <name type="common">Nematode worm</name>
    <dbReference type="NCBI Taxonomy" id="13658"/>
    <lineage>
        <taxon>Eukaryota</taxon>
        <taxon>Metazoa</taxon>
        <taxon>Ecdysozoa</taxon>
        <taxon>Nematoda</taxon>
        <taxon>Enoplea</taxon>
        <taxon>Dorylaimia</taxon>
        <taxon>Mermithida</taxon>
        <taxon>Mermithoidea</taxon>
        <taxon>Mermithidae</taxon>
        <taxon>Romanomermis</taxon>
    </lineage>
</organism>
<keyword evidence="1" id="KW-1185">Reference proteome</keyword>
<name>A0A915IYC0_ROMCU</name>
<proteinExistence type="predicted"/>
<reference evidence="2" key="1">
    <citation type="submission" date="2022-11" db="UniProtKB">
        <authorList>
            <consortium name="WormBaseParasite"/>
        </authorList>
    </citation>
    <scope>IDENTIFICATION</scope>
</reference>
<accession>A0A915IYC0</accession>
<dbReference type="AlphaFoldDB" id="A0A915IYC0"/>